<evidence type="ECO:0000259" key="5">
    <source>
        <dbReference type="PROSITE" id="PS51898"/>
    </source>
</evidence>
<evidence type="ECO:0000313" key="8">
    <source>
        <dbReference type="Proteomes" id="UP001163739"/>
    </source>
</evidence>
<dbReference type="CDD" id="cd00799">
    <property type="entry name" value="INT_Cre_C"/>
    <property type="match status" value="1"/>
</dbReference>
<dbReference type="PANTHER" id="PTHR34605:SF3">
    <property type="entry name" value="P CELL-TYPE AGGLUTINATION PROTEIN MAP4-LIKE-RELATED"/>
    <property type="match status" value="1"/>
</dbReference>
<evidence type="ECO:0000259" key="6">
    <source>
        <dbReference type="PROSITE" id="PS51900"/>
    </source>
</evidence>
<dbReference type="PROSITE" id="PS51900">
    <property type="entry name" value="CB"/>
    <property type="match status" value="1"/>
</dbReference>
<keyword evidence="2 4" id="KW-0238">DNA-binding</keyword>
<dbReference type="InterPro" id="IPR013762">
    <property type="entry name" value="Integrase-like_cat_sf"/>
</dbReference>
<dbReference type="SUPFAM" id="SSF56349">
    <property type="entry name" value="DNA breaking-rejoining enzymes"/>
    <property type="match status" value="1"/>
</dbReference>
<keyword evidence="8" id="KW-1185">Reference proteome</keyword>
<organism evidence="7 8">
    <name type="scientific">Alkalimarinus alittae</name>
    <dbReference type="NCBI Taxonomy" id="2961619"/>
    <lineage>
        <taxon>Bacteria</taxon>
        <taxon>Pseudomonadati</taxon>
        <taxon>Pseudomonadota</taxon>
        <taxon>Gammaproteobacteria</taxon>
        <taxon>Alteromonadales</taxon>
        <taxon>Alteromonadaceae</taxon>
        <taxon>Alkalimarinus</taxon>
    </lineage>
</organism>
<dbReference type="Proteomes" id="UP001163739">
    <property type="component" value="Chromosome"/>
</dbReference>
<dbReference type="RefSeq" id="WP_265046019.1">
    <property type="nucleotide sequence ID" value="NZ_CP100390.1"/>
</dbReference>
<evidence type="ECO:0000256" key="3">
    <source>
        <dbReference type="ARBA" id="ARBA00023172"/>
    </source>
</evidence>
<dbReference type="EMBL" id="CP100390">
    <property type="protein sequence ID" value="UZE94527.1"/>
    <property type="molecule type" value="Genomic_DNA"/>
</dbReference>
<name>A0ABY6MXG5_9ALTE</name>
<dbReference type="Gene3D" id="1.10.150.130">
    <property type="match status" value="1"/>
</dbReference>
<dbReference type="InterPro" id="IPR010998">
    <property type="entry name" value="Integrase_recombinase_N"/>
</dbReference>
<dbReference type="SUPFAM" id="SSF47823">
    <property type="entry name" value="lambda integrase-like, N-terminal domain"/>
    <property type="match status" value="1"/>
</dbReference>
<dbReference type="InterPro" id="IPR011010">
    <property type="entry name" value="DNA_brk_join_enz"/>
</dbReference>
<feature type="domain" description="Tyr recombinase" evidence="5">
    <location>
        <begin position="126"/>
        <end position="327"/>
    </location>
</feature>
<dbReference type="PROSITE" id="PS51898">
    <property type="entry name" value="TYR_RECOMBINASE"/>
    <property type="match status" value="1"/>
</dbReference>
<evidence type="ECO:0000256" key="4">
    <source>
        <dbReference type="PROSITE-ProRule" id="PRU01248"/>
    </source>
</evidence>
<sequence>MKEIDSNPVSLASKNDLLLGEASSLPALEAKHQQYLQAATSDNTRKTYRSAIRHFERWGGRLPTDNETLIRYLVDHAESLNTRTLEVRLTALSQWHRFQGFNDPAQDPTVRKTLKGIGRTHGKPKKKAQALRLQDMVTMLTHLNQQAPSLKRTRDKALLLIAYFGGFRRSELVMIEAGHLSWEPEGLIIELPKSKTDQEGKGMLRAIPYGSKTVCPVTSLKEWLADSDISEGPVFRPVNRWGQLQPKAMSPGSINDLLKTIGKACNFDFVPDLSSHSLRRGLATTSARENVDFETIKKQGGWKSDATVWGYIDEGRLFTDNVTHTLIDRISELIGRQK</sequence>
<dbReference type="PANTHER" id="PTHR34605">
    <property type="entry name" value="PHAGE_INTEGRASE DOMAIN-CONTAINING PROTEIN"/>
    <property type="match status" value="1"/>
</dbReference>
<feature type="domain" description="Core-binding (CB)" evidence="6">
    <location>
        <begin position="23"/>
        <end position="100"/>
    </location>
</feature>
<evidence type="ECO:0000313" key="7">
    <source>
        <dbReference type="EMBL" id="UZE94527.1"/>
    </source>
</evidence>
<protein>
    <submittedName>
        <fullName evidence="7">Tyrosine-type recombinase/integrase</fullName>
    </submittedName>
</protein>
<accession>A0ABY6MXG5</accession>
<keyword evidence="3" id="KW-0233">DNA recombination</keyword>
<reference evidence="7" key="1">
    <citation type="submission" date="2022-06" db="EMBL/GenBank/DDBJ databases">
        <title>Alkalimarinus sp. nov., isolated from gut of a Alitta virens.</title>
        <authorList>
            <person name="Yang A.I."/>
            <person name="Shin N.-R."/>
        </authorList>
    </citation>
    <scope>NUCLEOTIDE SEQUENCE</scope>
    <source>
        <strain evidence="7">A2M4</strain>
    </source>
</reference>
<evidence type="ECO:0000256" key="1">
    <source>
        <dbReference type="ARBA" id="ARBA00022908"/>
    </source>
</evidence>
<dbReference type="Gene3D" id="1.10.443.10">
    <property type="entry name" value="Intergrase catalytic core"/>
    <property type="match status" value="1"/>
</dbReference>
<dbReference type="InterPro" id="IPR052925">
    <property type="entry name" value="Phage_Integrase-like_Recomb"/>
</dbReference>
<evidence type="ECO:0000256" key="2">
    <source>
        <dbReference type="ARBA" id="ARBA00023125"/>
    </source>
</evidence>
<dbReference type="Pfam" id="PF00589">
    <property type="entry name" value="Phage_integrase"/>
    <property type="match status" value="1"/>
</dbReference>
<proteinExistence type="predicted"/>
<keyword evidence="1" id="KW-0229">DNA integration</keyword>
<dbReference type="InterPro" id="IPR002104">
    <property type="entry name" value="Integrase_catalytic"/>
</dbReference>
<gene>
    <name evidence="7" type="ORF">NKI27_10540</name>
</gene>
<dbReference type="InterPro" id="IPR044068">
    <property type="entry name" value="CB"/>
</dbReference>